<dbReference type="Proteomes" id="UP000575480">
    <property type="component" value="Unassembled WGS sequence"/>
</dbReference>
<protein>
    <submittedName>
        <fullName evidence="1">Uncharacterized protein</fullName>
    </submittedName>
</protein>
<accession>A0A7K4MWE8</accession>
<organism evidence="1 2">
    <name type="scientific">Marine Group I thaumarchaeote</name>
    <dbReference type="NCBI Taxonomy" id="2511932"/>
    <lineage>
        <taxon>Archaea</taxon>
        <taxon>Nitrososphaerota</taxon>
        <taxon>Marine Group I</taxon>
    </lineage>
</organism>
<dbReference type="EMBL" id="JACATH010000018">
    <property type="protein sequence ID" value="NWJ57832.1"/>
    <property type="molecule type" value="Genomic_DNA"/>
</dbReference>
<feature type="non-terminal residue" evidence="1">
    <location>
        <position position="1"/>
    </location>
</feature>
<reference evidence="1 2" key="1">
    <citation type="journal article" date="2019" name="Environ. Microbiol.">
        <title>Genomics insights into ecotype formation of ammonia-oxidizing archaea in the deep ocean.</title>
        <authorList>
            <person name="Wang Y."/>
            <person name="Huang J.M."/>
            <person name="Cui G.J."/>
            <person name="Nunoura T."/>
            <person name="Takaki Y."/>
            <person name="Li W.L."/>
            <person name="Li J."/>
            <person name="Gao Z.M."/>
            <person name="Takai K."/>
            <person name="Zhang A.Q."/>
            <person name="Stepanauskas R."/>
        </authorList>
    </citation>
    <scope>NUCLEOTIDE SEQUENCE [LARGE SCALE GENOMIC DNA]</scope>
    <source>
        <strain evidence="1 2">L15a</strain>
    </source>
</reference>
<comment type="caution">
    <text evidence="1">The sequence shown here is derived from an EMBL/GenBank/DDBJ whole genome shotgun (WGS) entry which is preliminary data.</text>
</comment>
<name>A0A7K4MWE8_9ARCH</name>
<sequence>GKKQSQDWWNKQAKLADLGESTKEYAKSLEKIARDRQISILSKSDKTTLLKIAALLDKEKKEDVEIDEAEIATSIGSGGTAGLDMGLTYKKKKEDVKKAKALRKQMMGESVQRTTFAGKDVFIVDSETFYNCRLGKKKYGRYEKYVGKGKVGQTIREYGLKYPRRPIILQNGESGPMLFLKYGRS</sequence>
<dbReference type="AlphaFoldDB" id="A0A7K4MWE8"/>
<evidence type="ECO:0000313" key="1">
    <source>
        <dbReference type="EMBL" id="NWJ57832.1"/>
    </source>
</evidence>
<proteinExistence type="predicted"/>
<gene>
    <name evidence="1" type="ORF">HX858_08845</name>
</gene>
<evidence type="ECO:0000313" key="2">
    <source>
        <dbReference type="Proteomes" id="UP000575480"/>
    </source>
</evidence>